<comment type="subcellular location">
    <subcellularLocation>
        <location evidence="1">Cell outer membrane</location>
    </subcellularLocation>
</comment>
<keyword evidence="11" id="KW-1185">Reference proteome</keyword>
<organism evidence="10 11">
    <name type="scientific">Anaerovibrio lipolyticus</name>
    <dbReference type="NCBI Taxonomy" id="82374"/>
    <lineage>
        <taxon>Bacteria</taxon>
        <taxon>Bacillati</taxon>
        <taxon>Bacillota</taxon>
        <taxon>Negativicutes</taxon>
        <taxon>Selenomonadales</taxon>
        <taxon>Selenomonadaceae</taxon>
        <taxon>Anaerovibrio</taxon>
    </lineage>
</organism>
<dbReference type="AlphaFoldDB" id="A0A0B2JZF4"/>
<evidence type="ECO:0000256" key="5">
    <source>
        <dbReference type="ARBA" id="ARBA00022692"/>
    </source>
</evidence>
<keyword evidence="5" id="KW-0812">Transmembrane</keyword>
<evidence type="ECO:0000256" key="9">
    <source>
        <dbReference type="SAM" id="SignalP"/>
    </source>
</evidence>
<dbReference type="GO" id="GO:0015562">
    <property type="term" value="F:efflux transmembrane transporter activity"/>
    <property type="evidence" value="ECO:0007669"/>
    <property type="project" value="InterPro"/>
</dbReference>
<reference evidence="10 11" key="1">
    <citation type="journal article" date="2013" name="PLoS ONE">
        <title>Identification and characterization of three novel lipases belonging to families II and V from Anaerovibrio lipolyticus 5ST.</title>
        <authorList>
            <person name="Prive F."/>
            <person name="Kaderbhai N.N."/>
            <person name="Girdwood S."/>
            <person name="Worgan H.J."/>
            <person name="Pinloche E."/>
            <person name="Scollan N.D."/>
            <person name="Huws S.A."/>
            <person name="Newbold C.J."/>
        </authorList>
    </citation>
    <scope>NUCLEOTIDE SEQUENCE [LARGE SCALE GENOMIC DNA]</scope>
    <source>
        <strain evidence="10 11">5S</strain>
    </source>
</reference>
<evidence type="ECO:0000256" key="7">
    <source>
        <dbReference type="ARBA" id="ARBA00023237"/>
    </source>
</evidence>
<gene>
    <name evidence="10" type="ORF">NZ47_01840</name>
</gene>
<dbReference type="Proteomes" id="UP000030993">
    <property type="component" value="Unassembled WGS sequence"/>
</dbReference>
<dbReference type="STRING" id="82374.NZ47_01840"/>
<dbReference type="InterPro" id="IPR003423">
    <property type="entry name" value="OMP_efflux"/>
</dbReference>
<dbReference type="EMBL" id="JSCE01000033">
    <property type="protein sequence ID" value="KHM52934.1"/>
    <property type="molecule type" value="Genomic_DNA"/>
</dbReference>
<protein>
    <recommendedName>
        <fullName evidence="12">Transporter</fullName>
    </recommendedName>
</protein>
<dbReference type="Gene3D" id="1.20.1600.10">
    <property type="entry name" value="Outer membrane efflux proteins (OEP)"/>
    <property type="match status" value="1"/>
</dbReference>
<feature type="coiled-coil region" evidence="8">
    <location>
        <begin position="358"/>
        <end position="385"/>
    </location>
</feature>
<dbReference type="SUPFAM" id="SSF56954">
    <property type="entry name" value="Outer membrane efflux proteins (OEP)"/>
    <property type="match status" value="1"/>
</dbReference>
<dbReference type="PANTHER" id="PTHR30026">
    <property type="entry name" value="OUTER MEMBRANE PROTEIN TOLC"/>
    <property type="match status" value="1"/>
</dbReference>
<proteinExistence type="inferred from homology"/>
<keyword evidence="9" id="KW-0732">Signal</keyword>
<evidence type="ECO:0000313" key="11">
    <source>
        <dbReference type="Proteomes" id="UP000030993"/>
    </source>
</evidence>
<dbReference type="eggNOG" id="COG1538">
    <property type="taxonomic scope" value="Bacteria"/>
</dbReference>
<comment type="similarity">
    <text evidence="2">Belongs to the outer membrane factor (OMF) (TC 1.B.17) family.</text>
</comment>
<keyword evidence="4" id="KW-1134">Transmembrane beta strand</keyword>
<dbReference type="GO" id="GO:0015288">
    <property type="term" value="F:porin activity"/>
    <property type="evidence" value="ECO:0007669"/>
    <property type="project" value="TreeGrafter"/>
</dbReference>
<evidence type="ECO:0000256" key="3">
    <source>
        <dbReference type="ARBA" id="ARBA00022448"/>
    </source>
</evidence>
<evidence type="ECO:0000313" key="10">
    <source>
        <dbReference type="EMBL" id="KHM52934.1"/>
    </source>
</evidence>
<dbReference type="GO" id="GO:1990281">
    <property type="term" value="C:efflux pump complex"/>
    <property type="evidence" value="ECO:0007669"/>
    <property type="project" value="TreeGrafter"/>
</dbReference>
<keyword evidence="6" id="KW-0472">Membrane</keyword>
<feature type="chain" id="PRO_5002090645" description="Transporter" evidence="9">
    <location>
        <begin position="22"/>
        <end position="460"/>
    </location>
</feature>
<evidence type="ECO:0008006" key="12">
    <source>
        <dbReference type="Google" id="ProtNLM"/>
    </source>
</evidence>
<keyword evidence="3" id="KW-0813">Transport</keyword>
<sequence>MKKSFILALMLVACNIGQVAAESQPVIENTEENLSLSLAESIDIALSNNDQIHAAEKGREASKWGLSSARRSDGPTVGWESNFSRNRSRRTGRYFYNTSYSNSWSLTIPVYTGGELEGKIDKNRYLLNQADLNLENVKQTVRYKTANAYANLLHQKDVARIAKEAVEMSNSQLRLINEQFSEGAVAKADVLMMEVRLANNRQSLVSALGNMEIAKYDLINAMGLSNNVNVEPTDVFSYEPYPKELWECEEYALEHRPDGIAADYGIKIADANKDIAKAGYRPKVSGSIGRGIAGGQPFGMESTDSLSAVINFKWNIFDNGVTAANVSQADALVQQSQYNAEYTKKNISLETRSAYERMKIAEKNIKEATAAVKQAEESYTIAQVRYEEGVDILLNLLDAQEKLTQARSNYSNALYQYNLYRVTLEKAMGVPVDMDVPLYVEAEKGGLSADKALKVAEING</sequence>
<dbReference type="GO" id="GO:0009279">
    <property type="term" value="C:cell outer membrane"/>
    <property type="evidence" value="ECO:0007669"/>
    <property type="project" value="UniProtKB-SubCell"/>
</dbReference>
<dbReference type="Pfam" id="PF02321">
    <property type="entry name" value="OEP"/>
    <property type="match status" value="2"/>
</dbReference>
<dbReference type="PANTHER" id="PTHR30026:SF20">
    <property type="entry name" value="OUTER MEMBRANE PROTEIN TOLC"/>
    <property type="match status" value="1"/>
</dbReference>
<evidence type="ECO:0000256" key="2">
    <source>
        <dbReference type="ARBA" id="ARBA00007613"/>
    </source>
</evidence>
<feature type="signal peptide" evidence="9">
    <location>
        <begin position="1"/>
        <end position="21"/>
    </location>
</feature>
<evidence type="ECO:0000256" key="6">
    <source>
        <dbReference type="ARBA" id="ARBA00023136"/>
    </source>
</evidence>
<dbReference type="InterPro" id="IPR051906">
    <property type="entry name" value="TolC-like"/>
</dbReference>
<evidence type="ECO:0000256" key="4">
    <source>
        <dbReference type="ARBA" id="ARBA00022452"/>
    </source>
</evidence>
<evidence type="ECO:0000256" key="1">
    <source>
        <dbReference type="ARBA" id="ARBA00004442"/>
    </source>
</evidence>
<accession>A0A0B2JZF4</accession>
<dbReference type="RefSeq" id="WP_039205997.1">
    <property type="nucleotide sequence ID" value="NZ_JSCE01000033.1"/>
</dbReference>
<keyword evidence="7" id="KW-0998">Cell outer membrane</keyword>
<comment type="caution">
    <text evidence="10">The sequence shown here is derived from an EMBL/GenBank/DDBJ whole genome shotgun (WGS) entry which is preliminary data.</text>
</comment>
<keyword evidence="8" id="KW-0175">Coiled coil</keyword>
<evidence type="ECO:0000256" key="8">
    <source>
        <dbReference type="SAM" id="Coils"/>
    </source>
</evidence>
<name>A0A0B2JZF4_9FIRM</name>